<organism evidence="1 2">
    <name type="scientific">Sphingobium yanoikuyae ATCC 51230</name>
    <dbReference type="NCBI Taxonomy" id="883163"/>
    <lineage>
        <taxon>Bacteria</taxon>
        <taxon>Pseudomonadati</taxon>
        <taxon>Pseudomonadota</taxon>
        <taxon>Alphaproteobacteria</taxon>
        <taxon>Sphingomonadales</taxon>
        <taxon>Sphingomonadaceae</taxon>
        <taxon>Sphingobium</taxon>
    </lineage>
</organism>
<dbReference type="EMBL" id="AGZU01000008">
    <property type="protein sequence ID" value="EKU74619.1"/>
    <property type="molecule type" value="Genomic_DNA"/>
</dbReference>
<sequence>MVRLQPADLAALDSWIAAQDEEPTRPEAVRKLIRLGMTVQAE</sequence>
<keyword evidence="2" id="KW-1185">Reference proteome</keyword>
<gene>
    <name evidence="1" type="ORF">HMPREF9718_02147</name>
</gene>
<comment type="caution">
    <text evidence="1">The sequence shown here is derived from an EMBL/GenBank/DDBJ whole genome shotgun (WGS) entry which is preliminary data.</text>
</comment>
<evidence type="ECO:0000313" key="1">
    <source>
        <dbReference type="EMBL" id="EKU74619.1"/>
    </source>
</evidence>
<dbReference type="AlphaFoldDB" id="K9CR13"/>
<reference evidence="1 2" key="1">
    <citation type="submission" date="2012-09" db="EMBL/GenBank/DDBJ databases">
        <title>The Genome Sequence of Sphingobium yanoikuyae ATCC 51230.</title>
        <authorList>
            <consortium name="The Broad Institute Genome Sequencing Platform"/>
            <person name="Earl A."/>
            <person name="Ward D."/>
            <person name="Feldgarden M."/>
            <person name="Gevers D."/>
            <person name="Huys G."/>
            <person name="Walker B."/>
            <person name="Young S.K."/>
            <person name="Zeng Q."/>
            <person name="Gargeya S."/>
            <person name="Fitzgerald M."/>
            <person name="Haas B."/>
            <person name="Abouelleil A."/>
            <person name="Alvarado L."/>
            <person name="Arachchi H.M."/>
            <person name="Berlin A.M."/>
            <person name="Chapman S.B."/>
            <person name="Goldberg J."/>
            <person name="Griggs A."/>
            <person name="Gujja S."/>
            <person name="Hansen M."/>
            <person name="Howarth C."/>
            <person name="Imamovic A."/>
            <person name="Larimer J."/>
            <person name="McCowen C."/>
            <person name="Montmayeur A."/>
            <person name="Murphy C."/>
            <person name="Neiman D."/>
            <person name="Pearson M."/>
            <person name="Priest M."/>
            <person name="Roberts A."/>
            <person name="Saif S."/>
            <person name="Shea T."/>
            <person name="Sisk P."/>
            <person name="Sykes S."/>
            <person name="Wortman J."/>
            <person name="Nusbaum C."/>
            <person name="Birren B."/>
        </authorList>
    </citation>
    <scope>NUCLEOTIDE SEQUENCE [LARGE SCALE GENOMIC DNA]</scope>
    <source>
        <strain evidence="1 2">ATCC 51230</strain>
    </source>
</reference>
<accession>K9CR13</accession>
<dbReference type="PATRIC" id="fig|883163.3.peg.2193"/>
<protein>
    <submittedName>
        <fullName evidence="1">Uncharacterized protein</fullName>
    </submittedName>
</protein>
<proteinExistence type="predicted"/>
<dbReference type="Proteomes" id="UP000009887">
    <property type="component" value="Unassembled WGS sequence"/>
</dbReference>
<dbReference type="HOGENOM" id="CLU_3258034_0_0_5"/>
<name>K9CR13_SPHYA</name>
<dbReference type="RefSeq" id="WP_004209262.1">
    <property type="nucleotide sequence ID" value="NZ_JH992904.1"/>
</dbReference>
<evidence type="ECO:0000313" key="2">
    <source>
        <dbReference type="Proteomes" id="UP000009887"/>
    </source>
</evidence>